<keyword evidence="1" id="KW-0472">Membrane</keyword>
<name>A0A2H1VJS9_SPOFR</name>
<protein>
    <submittedName>
        <fullName evidence="2">SFRICE_005332</fullName>
    </submittedName>
</protein>
<feature type="transmembrane region" description="Helical" evidence="1">
    <location>
        <begin position="101"/>
        <end position="123"/>
    </location>
</feature>
<organism evidence="2">
    <name type="scientific">Spodoptera frugiperda</name>
    <name type="common">Fall armyworm</name>
    <dbReference type="NCBI Taxonomy" id="7108"/>
    <lineage>
        <taxon>Eukaryota</taxon>
        <taxon>Metazoa</taxon>
        <taxon>Ecdysozoa</taxon>
        <taxon>Arthropoda</taxon>
        <taxon>Hexapoda</taxon>
        <taxon>Insecta</taxon>
        <taxon>Pterygota</taxon>
        <taxon>Neoptera</taxon>
        <taxon>Endopterygota</taxon>
        <taxon>Lepidoptera</taxon>
        <taxon>Glossata</taxon>
        <taxon>Ditrysia</taxon>
        <taxon>Noctuoidea</taxon>
        <taxon>Noctuidae</taxon>
        <taxon>Amphipyrinae</taxon>
        <taxon>Spodoptera</taxon>
    </lineage>
</organism>
<proteinExistence type="predicted"/>
<keyword evidence="1" id="KW-0812">Transmembrane</keyword>
<evidence type="ECO:0000313" key="2">
    <source>
        <dbReference type="EMBL" id="SOQ41077.1"/>
    </source>
</evidence>
<dbReference type="EMBL" id="ODYU01002942">
    <property type="protein sequence ID" value="SOQ41077.1"/>
    <property type="molecule type" value="Genomic_DNA"/>
</dbReference>
<evidence type="ECO:0000256" key="1">
    <source>
        <dbReference type="SAM" id="Phobius"/>
    </source>
</evidence>
<dbReference type="AlphaFoldDB" id="A0A2H1VJS9"/>
<reference evidence="2" key="1">
    <citation type="submission" date="2016-07" db="EMBL/GenBank/DDBJ databases">
        <authorList>
            <person name="Bretaudeau A."/>
        </authorList>
    </citation>
    <scope>NUCLEOTIDE SEQUENCE</scope>
    <source>
        <strain evidence="2">Rice</strain>
        <tissue evidence="2">Whole body</tissue>
    </source>
</reference>
<sequence length="154" mass="17516">MTRVSWMISDSYSKIYIAYDYLRVECYAQKTNTHGSVSAKFEQKTDTPTVGYITQTISGQVQVKARNQQKHSSQRLVFWNENDENELTDEIKSKNRTVLKVMYHLAILPGAAAGLILACPNAALDKLVFLINSFYNINFKIKQLPSELDTGYLP</sequence>
<gene>
    <name evidence="2" type="ORF">SFRICE_005332</name>
</gene>
<keyword evidence="1" id="KW-1133">Transmembrane helix</keyword>
<accession>A0A2H1VJS9</accession>